<dbReference type="PANTHER" id="PTHR10859:SF91">
    <property type="entry name" value="DOLICHYL-PHOSPHATE BETA-GLUCOSYLTRANSFERASE"/>
    <property type="match status" value="1"/>
</dbReference>
<dbReference type="PANTHER" id="PTHR10859">
    <property type="entry name" value="GLYCOSYL TRANSFERASE"/>
    <property type="match status" value="1"/>
</dbReference>
<dbReference type="EC" id="2.4.-.-" evidence="2"/>
<protein>
    <submittedName>
        <fullName evidence="2">Glycosyltransferase</fullName>
        <ecNumber evidence="2">2.4.-.-</ecNumber>
    </submittedName>
</protein>
<dbReference type="EMBL" id="JAHEAC010000034">
    <property type="protein sequence ID" value="MBX8644035.1"/>
    <property type="molecule type" value="Genomic_DNA"/>
</dbReference>
<dbReference type="Gene3D" id="3.90.550.10">
    <property type="entry name" value="Spore Coat Polysaccharide Biosynthesis Protein SpsA, Chain A"/>
    <property type="match status" value="1"/>
</dbReference>
<evidence type="ECO:0000313" key="3">
    <source>
        <dbReference type="Proteomes" id="UP000750197"/>
    </source>
</evidence>
<reference evidence="2" key="1">
    <citation type="submission" date="2021-05" db="EMBL/GenBank/DDBJ databases">
        <title>Genomic insights into ecological role and evolution of a novel Thermoplasmata order Candidatus Sysuiplasmatales.</title>
        <authorList>
            <person name="Yuan Y."/>
        </authorList>
    </citation>
    <scope>NUCLEOTIDE SEQUENCE</scope>
    <source>
        <strain evidence="2">TUT19-bin139</strain>
    </source>
</reference>
<evidence type="ECO:0000259" key="1">
    <source>
        <dbReference type="Pfam" id="PF00535"/>
    </source>
</evidence>
<keyword evidence="2" id="KW-0808">Transferase</keyword>
<comment type="caution">
    <text evidence="2">The sequence shown here is derived from an EMBL/GenBank/DDBJ whole genome shotgun (WGS) entry which is preliminary data.</text>
</comment>
<proteinExistence type="predicted"/>
<organism evidence="2 3">
    <name type="scientific">Candidatus Sysuiplasma superficiale</name>
    <dbReference type="NCBI Taxonomy" id="2823368"/>
    <lineage>
        <taxon>Archaea</taxon>
        <taxon>Methanobacteriati</taxon>
        <taxon>Thermoplasmatota</taxon>
        <taxon>Thermoplasmata</taxon>
        <taxon>Candidatus Sysuiplasmatales</taxon>
        <taxon>Candidatus Sysuiplasmataceae</taxon>
        <taxon>Candidatus Sysuiplasma</taxon>
    </lineage>
</organism>
<dbReference type="AlphaFoldDB" id="A0A8J8CD64"/>
<evidence type="ECO:0000313" key="2">
    <source>
        <dbReference type="EMBL" id="MBX8644035.1"/>
    </source>
</evidence>
<gene>
    <name evidence="2" type="ORF">KIY12_04845</name>
</gene>
<name>A0A8J8CD64_9ARCH</name>
<dbReference type="InterPro" id="IPR029044">
    <property type="entry name" value="Nucleotide-diphossugar_trans"/>
</dbReference>
<dbReference type="SUPFAM" id="SSF53448">
    <property type="entry name" value="Nucleotide-diphospho-sugar transferases"/>
    <property type="match status" value="1"/>
</dbReference>
<sequence>MPWCTQSFNFTIHLVIERSALVGIGAGAQPVYGDRWCWSIMVEFVQGNRAESDNKGRLLYLHGDQGRKRPYPGISLIIPAFNEEDRISRALDSYIPVLKATGFPFEILVIMDGNDRTPEIVERYSHLGVTGFTYGSKLGKGGAVAKGVLLSSHDIVGYVDADGSLDAGDLAMMLNYALTYDCVVASRWLRESRWLRKEPLFNRIASRSFNIIVRGFLGIPVRDTQCGAKFFRSAIVKEVVTRAIVTNRTFDVDFLYHARRMGARMIEIPVRWSHDEDTRMPIFRVIPIMFLTVLGIRFMNLPLRRYVPPSVVDFFVRRYASD</sequence>
<dbReference type="Pfam" id="PF00535">
    <property type="entry name" value="Glycos_transf_2"/>
    <property type="match status" value="1"/>
</dbReference>
<feature type="domain" description="Glycosyltransferase 2-like" evidence="1">
    <location>
        <begin position="75"/>
        <end position="239"/>
    </location>
</feature>
<keyword evidence="2" id="KW-0328">Glycosyltransferase</keyword>
<dbReference type="Proteomes" id="UP000750197">
    <property type="component" value="Unassembled WGS sequence"/>
</dbReference>
<accession>A0A8J8CD64</accession>
<dbReference type="GO" id="GO:0016757">
    <property type="term" value="F:glycosyltransferase activity"/>
    <property type="evidence" value="ECO:0007669"/>
    <property type="project" value="UniProtKB-KW"/>
</dbReference>
<dbReference type="InterPro" id="IPR001173">
    <property type="entry name" value="Glyco_trans_2-like"/>
</dbReference>
<dbReference type="GO" id="GO:0006487">
    <property type="term" value="P:protein N-linked glycosylation"/>
    <property type="evidence" value="ECO:0007669"/>
    <property type="project" value="TreeGrafter"/>
</dbReference>